<dbReference type="STRING" id="381306.AN478_04340"/>
<dbReference type="InterPro" id="IPR035923">
    <property type="entry name" value="TT1751-like_sf"/>
</dbReference>
<sequence>MKRIMTLSAALVAGALVALPAVAAKSPYTAASRLADGEVNQVVSDVESALGEAGFEVVGSYHPMDMEGRAVVVATDDALLEAIEKRPTTTREGHTIPAAGLRIGVFQSEKGSVEISYVNPTYLYNAYFQDAYPEVKDEARDAEQRLQDALGGIGQEAGEAFGGEVEDLEHYHYMVFMPYFEDHIQLAEHDDFDAAVRTIRANLNQGVGETAPVYEVVMPERKMAVFGVAMNDEHNGVPSWYPKLIQRHVAALPYELYVVGGKAFMLHGRFRIALSWPELTMATFSNIMDAPGDTERTLREVASD</sequence>
<gene>
    <name evidence="2" type="ORF">SAMN05661077_1910</name>
</gene>
<dbReference type="SUPFAM" id="SSF103247">
    <property type="entry name" value="TT1751-like"/>
    <property type="match status" value="1"/>
</dbReference>
<evidence type="ECO:0000256" key="1">
    <source>
        <dbReference type="SAM" id="SignalP"/>
    </source>
</evidence>
<evidence type="ECO:0000313" key="3">
    <source>
        <dbReference type="Proteomes" id="UP000183104"/>
    </source>
</evidence>
<accession>A0A1G5FCP6</accession>
<keyword evidence="3" id="KW-1185">Reference proteome</keyword>
<dbReference type="Proteomes" id="UP000183104">
    <property type="component" value="Unassembled WGS sequence"/>
</dbReference>
<keyword evidence="1" id="KW-0732">Signal</keyword>
<protein>
    <submittedName>
        <fullName evidence="2">Uncharacterized protein</fullName>
    </submittedName>
</protein>
<dbReference type="AlphaFoldDB" id="A0A1G5FCP6"/>
<feature type="chain" id="PRO_5010168686" evidence="1">
    <location>
        <begin position="24"/>
        <end position="304"/>
    </location>
</feature>
<reference evidence="3" key="1">
    <citation type="submission" date="2016-10" db="EMBL/GenBank/DDBJ databases">
        <authorList>
            <person name="Varghese N."/>
        </authorList>
    </citation>
    <scope>NUCLEOTIDE SEQUENCE [LARGE SCALE GENOMIC DNA]</scope>
    <source>
        <strain evidence="3">HL 19</strain>
    </source>
</reference>
<organism evidence="2 3">
    <name type="scientific">Thiohalorhabdus denitrificans</name>
    <dbReference type="NCBI Taxonomy" id="381306"/>
    <lineage>
        <taxon>Bacteria</taxon>
        <taxon>Pseudomonadati</taxon>
        <taxon>Pseudomonadota</taxon>
        <taxon>Gammaproteobacteria</taxon>
        <taxon>Thiohalorhabdales</taxon>
        <taxon>Thiohalorhabdaceae</taxon>
        <taxon>Thiohalorhabdus</taxon>
    </lineage>
</organism>
<dbReference type="EMBL" id="FMUN01000005">
    <property type="protein sequence ID" value="SCY37016.1"/>
    <property type="molecule type" value="Genomic_DNA"/>
</dbReference>
<name>A0A1G5FCP6_9GAMM</name>
<dbReference type="Gene3D" id="3.30.310.70">
    <property type="entry name" value="TT1751-like domain"/>
    <property type="match status" value="1"/>
</dbReference>
<evidence type="ECO:0000313" key="2">
    <source>
        <dbReference type="EMBL" id="SCY37016.1"/>
    </source>
</evidence>
<feature type="signal peptide" evidence="1">
    <location>
        <begin position="1"/>
        <end position="23"/>
    </location>
</feature>
<proteinExistence type="predicted"/>
<dbReference type="RefSeq" id="WP_083342389.1">
    <property type="nucleotide sequence ID" value="NZ_FMUN01000005.1"/>
</dbReference>
<dbReference type="OrthoDB" id="9814711at2"/>